<organism evidence="1">
    <name type="scientific">marine sediment metagenome</name>
    <dbReference type="NCBI Taxonomy" id="412755"/>
    <lineage>
        <taxon>unclassified sequences</taxon>
        <taxon>metagenomes</taxon>
        <taxon>ecological metagenomes</taxon>
    </lineage>
</organism>
<sequence>MVLIKDLFIYLYKLSFGAYLGIGKKPEDEVNLEEYVYKNKIKNVAAFARTHNVSGRALFTFMNGSHSPSLLTALKLEIITEGDVKCCDLLSDADIEKIVCWRKPITKK</sequence>
<evidence type="ECO:0000313" key="1">
    <source>
        <dbReference type="EMBL" id="GAG24816.1"/>
    </source>
</evidence>
<protein>
    <submittedName>
        <fullName evidence="1">Uncharacterized protein</fullName>
    </submittedName>
</protein>
<reference evidence="1" key="1">
    <citation type="journal article" date="2014" name="Front. Microbiol.">
        <title>High frequency of phylogenetically diverse reductive dehalogenase-homologous genes in deep subseafloor sedimentary metagenomes.</title>
        <authorList>
            <person name="Kawai M."/>
            <person name="Futagami T."/>
            <person name="Toyoda A."/>
            <person name="Takaki Y."/>
            <person name="Nishi S."/>
            <person name="Hori S."/>
            <person name="Arai W."/>
            <person name="Tsubouchi T."/>
            <person name="Morono Y."/>
            <person name="Uchiyama I."/>
            <person name="Ito T."/>
            <person name="Fujiyama A."/>
            <person name="Inagaki F."/>
            <person name="Takami H."/>
        </authorList>
    </citation>
    <scope>NUCLEOTIDE SEQUENCE</scope>
    <source>
        <strain evidence="1">Expedition CK06-06</strain>
    </source>
</reference>
<gene>
    <name evidence="1" type="ORF">S01H1_60967</name>
</gene>
<accession>X0XIL0</accession>
<proteinExistence type="predicted"/>
<name>X0XIL0_9ZZZZ</name>
<dbReference type="AlphaFoldDB" id="X0XIL0"/>
<dbReference type="EMBL" id="BARS01039949">
    <property type="protein sequence ID" value="GAG24816.1"/>
    <property type="molecule type" value="Genomic_DNA"/>
</dbReference>
<comment type="caution">
    <text evidence="1">The sequence shown here is derived from an EMBL/GenBank/DDBJ whole genome shotgun (WGS) entry which is preliminary data.</text>
</comment>